<comment type="caution">
    <text evidence="3">The sequence shown here is derived from an EMBL/GenBank/DDBJ whole genome shotgun (WGS) entry which is preliminary data.</text>
</comment>
<evidence type="ECO:0000313" key="3">
    <source>
        <dbReference type="EMBL" id="KAG2307770.1"/>
    </source>
</evidence>
<evidence type="ECO:0000259" key="2">
    <source>
        <dbReference type="PROSITE" id="PS50228"/>
    </source>
</evidence>
<evidence type="ECO:0000313" key="4">
    <source>
        <dbReference type="Proteomes" id="UP000886595"/>
    </source>
</evidence>
<gene>
    <name evidence="3" type="ORF">Bca52824_027518</name>
</gene>
<keyword evidence="4" id="KW-1185">Reference proteome</keyword>
<dbReference type="Proteomes" id="UP000886595">
    <property type="component" value="Unassembled WGS sequence"/>
</dbReference>
<keyword evidence="1" id="KW-0812">Transmembrane</keyword>
<evidence type="ECO:0000256" key="1">
    <source>
        <dbReference type="SAM" id="Phobius"/>
    </source>
</evidence>
<dbReference type="InterPro" id="IPR000922">
    <property type="entry name" value="Lectin_gal-bd_dom"/>
</dbReference>
<dbReference type="PROSITE" id="PS50228">
    <property type="entry name" value="SUEL_LECTIN"/>
    <property type="match status" value="1"/>
</dbReference>
<protein>
    <recommendedName>
        <fullName evidence="2">SUEL-type lectin domain-containing protein</fullName>
    </recommendedName>
</protein>
<reference evidence="3 4" key="1">
    <citation type="submission" date="2020-02" db="EMBL/GenBank/DDBJ databases">
        <authorList>
            <person name="Ma Q."/>
            <person name="Huang Y."/>
            <person name="Song X."/>
            <person name="Pei D."/>
        </authorList>
    </citation>
    <scope>NUCLEOTIDE SEQUENCE [LARGE SCALE GENOMIC DNA]</scope>
    <source>
        <strain evidence="3">Sxm20200214</strain>
        <tissue evidence="3">Leaf</tissue>
    </source>
</reference>
<dbReference type="EMBL" id="JAAMPC010000006">
    <property type="protein sequence ID" value="KAG2307770.1"/>
    <property type="molecule type" value="Genomic_DNA"/>
</dbReference>
<feature type="transmembrane region" description="Helical" evidence="1">
    <location>
        <begin position="12"/>
        <end position="32"/>
    </location>
</feature>
<dbReference type="CDD" id="cd22842">
    <property type="entry name" value="Gal_Rha_Lectin_BGal"/>
    <property type="match status" value="1"/>
</dbReference>
<sequence length="157" mass="17501">MDTSHCRHCRHPGLILLLLLFHSFLFGLALNMNISDDARGNKTDSNRKHILSSSNHHGKEYTTCSMGGLEVPSTFVECKNPKDVITKINFVDYGNPTGQCGKFKHGKCGTPPATMRLTKKNCLGKNKCVLMVSNEMFGMTHCKADIQLFVQITCREP</sequence>
<dbReference type="InterPro" id="IPR043159">
    <property type="entry name" value="Lectin_gal-bd_sf"/>
</dbReference>
<organism evidence="3 4">
    <name type="scientific">Brassica carinata</name>
    <name type="common">Ethiopian mustard</name>
    <name type="synonym">Abyssinian cabbage</name>
    <dbReference type="NCBI Taxonomy" id="52824"/>
    <lineage>
        <taxon>Eukaryota</taxon>
        <taxon>Viridiplantae</taxon>
        <taxon>Streptophyta</taxon>
        <taxon>Embryophyta</taxon>
        <taxon>Tracheophyta</taxon>
        <taxon>Spermatophyta</taxon>
        <taxon>Magnoliopsida</taxon>
        <taxon>eudicotyledons</taxon>
        <taxon>Gunneridae</taxon>
        <taxon>Pentapetalae</taxon>
        <taxon>rosids</taxon>
        <taxon>malvids</taxon>
        <taxon>Brassicales</taxon>
        <taxon>Brassicaceae</taxon>
        <taxon>Brassiceae</taxon>
        <taxon>Brassica</taxon>
    </lineage>
</organism>
<accession>A0A8X7VAN1</accession>
<keyword evidence="1" id="KW-0472">Membrane</keyword>
<keyword evidence="1" id="KW-1133">Transmembrane helix</keyword>
<dbReference type="OrthoDB" id="1100386at2759"/>
<name>A0A8X7VAN1_BRACI</name>
<feature type="domain" description="SUEL-type lectin" evidence="2">
    <location>
        <begin position="68"/>
        <end position="143"/>
    </location>
</feature>
<dbReference type="AlphaFoldDB" id="A0A8X7VAN1"/>
<dbReference type="Gene3D" id="2.60.120.740">
    <property type="match status" value="1"/>
</dbReference>
<dbReference type="Pfam" id="PF02140">
    <property type="entry name" value="SUEL_Lectin"/>
    <property type="match status" value="1"/>
</dbReference>
<proteinExistence type="predicted"/>
<dbReference type="GO" id="GO:0030246">
    <property type="term" value="F:carbohydrate binding"/>
    <property type="evidence" value="ECO:0007669"/>
    <property type="project" value="InterPro"/>
</dbReference>